<feature type="compositionally biased region" description="Low complexity" evidence="3">
    <location>
        <begin position="36"/>
        <end position="48"/>
    </location>
</feature>
<proteinExistence type="predicted"/>
<dbReference type="SUPFAM" id="SSF52058">
    <property type="entry name" value="L domain-like"/>
    <property type="match status" value="1"/>
</dbReference>
<evidence type="ECO:0000313" key="5">
    <source>
        <dbReference type="Proteomes" id="UP000433876"/>
    </source>
</evidence>
<feature type="compositionally biased region" description="Polar residues" evidence="3">
    <location>
        <begin position="800"/>
        <end position="815"/>
    </location>
</feature>
<evidence type="ECO:0008006" key="6">
    <source>
        <dbReference type="Google" id="ProtNLM"/>
    </source>
</evidence>
<feature type="region of interest" description="Disordered" evidence="3">
    <location>
        <begin position="1019"/>
        <end position="1044"/>
    </location>
</feature>
<evidence type="ECO:0000256" key="2">
    <source>
        <dbReference type="ARBA" id="ARBA00022737"/>
    </source>
</evidence>
<feature type="compositionally biased region" description="Basic and acidic residues" evidence="3">
    <location>
        <begin position="817"/>
        <end position="833"/>
    </location>
</feature>
<feature type="region of interest" description="Disordered" evidence="3">
    <location>
        <begin position="1942"/>
        <end position="1991"/>
    </location>
</feature>
<dbReference type="InterPro" id="IPR032675">
    <property type="entry name" value="LRR_dom_sf"/>
</dbReference>
<feature type="compositionally biased region" description="Basic and acidic residues" evidence="3">
    <location>
        <begin position="1066"/>
        <end position="1078"/>
    </location>
</feature>
<feature type="region of interest" description="Disordered" evidence="3">
    <location>
        <begin position="1177"/>
        <end position="1281"/>
    </location>
</feature>
<feature type="compositionally biased region" description="Low complexity" evidence="3">
    <location>
        <begin position="412"/>
        <end position="438"/>
    </location>
</feature>
<feature type="compositionally biased region" description="Gly residues" evidence="3">
    <location>
        <begin position="2160"/>
        <end position="2171"/>
    </location>
</feature>
<dbReference type="PANTHER" id="PTHR47566:SF1">
    <property type="entry name" value="PROTEIN NUD1"/>
    <property type="match status" value="1"/>
</dbReference>
<name>A0A8S8ZMY9_SORMA</name>
<feature type="region of interest" description="Disordered" evidence="3">
    <location>
        <begin position="198"/>
        <end position="361"/>
    </location>
</feature>
<accession>A0A8S8ZMY9</accession>
<dbReference type="GO" id="GO:1902412">
    <property type="term" value="P:regulation of mitotic cytokinesis"/>
    <property type="evidence" value="ECO:0007669"/>
    <property type="project" value="TreeGrafter"/>
</dbReference>
<feature type="compositionally biased region" description="Acidic residues" evidence="3">
    <location>
        <begin position="278"/>
        <end position="289"/>
    </location>
</feature>
<organism evidence="4 5">
    <name type="scientific">Sordaria macrospora</name>
    <dbReference type="NCBI Taxonomy" id="5147"/>
    <lineage>
        <taxon>Eukaryota</taxon>
        <taxon>Fungi</taxon>
        <taxon>Dikarya</taxon>
        <taxon>Ascomycota</taxon>
        <taxon>Pezizomycotina</taxon>
        <taxon>Sordariomycetes</taxon>
        <taxon>Sordariomycetidae</taxon>
        <taxon>Sordariales</taxon>
        <taxon>Sordariaceae</taxon>
        <taxon>Sordaria</taxon>
    </lineage>
</organism>
<dbReference type="Proteomes" id="UP000433876">
    <property type="component" value="Unassembled WGS sequence"/>
</dbReference>
<feature type="region of interest" description="Disordered" evidence="3">
    <location>
        <begin position="1066"/>
        <end position="1106"/>
    </location>
</feature>
<dbReference type="InterPro" id="IPR052574">
    <property type="entry name" value="CDIRP"/>
</dbReference>
<comment type="caution">
    <text evidence="4">The sequence shown here is derived from an EMBL/GenBank/DDBJ whole genome shotgun (WGS) entry which is preliminary data.</text>
</comment>
<feature type="compositionally biased region" description="Low complexity" evidence="3">
    <location>
        <begin position="873"/>
        <end position="887"/>
    </location>
</feature>
<feature type="compositionally biased region" description="Basic residues" evidence="3">
    <location>
        <begin position="727"/>
        <end position="745"/>
    </location>
</feature>
<keyword evidence="2" id="KW-0677">Repeat</keyword>
<evidence type="ECO:0000313" key="4">
    <source>
        <dbReference type="EMBL" id="KAA8630276.1"/>
    </source>
</evidence>
<feature type="compositionally biased region" description="Polar residues" evidence="3">
    <location>
        <begin position="1974"/>
        <end position="1983"/>
    </location>
</feature>
<feature type="compositionally biased region" description="Basic and acidic residues" evidence="3">
    <location>
        <begin position="290"/>
        <end position="306"/>
    </location>
</feature>
<feature type="compositionally biased region" description="Polar residues" evidence="3">
    <location>
        <begin position="50"/>
        <end position="60"/>
    </location>
</feature>
<feature type="compositionally biased region" description="Low complexity" evidence="3">
    <location>
        <begin position="1349"/>
        <end position="1360"/>
    </location>
</feature>
<dbReference type="PANTHER" id="PTHR47566">
    <property type="match status" value="1"/>
</dbReference>
<protein>
    <recommendedName>
        <fullName evidence="6">Septation initiation network scaffold protein cdc11</fullName>
    </recommendedName>
</protein>
<feature type="compositionally biased region" description="Basic and acidic residues" evidence="3">
    <location>
        <begin position="1953"/>
        <end position="1973"/>
    </location>
</feature>
<feature type="compositionally biased region" description="Pro residues" evidence="3">
    <location>
        <begin position="198"/>
        <end position="207"/>
    </location>
</feature>
<dbReference type="GO" id="GO:0035591">
    <property type="term" value="F:signaling adaptor activity"/>
    <property type="evidence" value="ECO:0007669"/>
    <property type="project" value="TreeGrafter"/>
</dbReference>
<feature type="compositionally biased region" description="Polar residues" evidence="3">
    <location>
        <begin position="318"/>
        <end position="359"/>
    </location>
</feature>
<feature type="region of interest" description="Disordered" evidence="3">
    <location>
        <begin position="514"/>
        <end position="633"/>
    </location>
</feature>
<dbReference type="SMART" id="SM00369">
    <property type="entry name" value="LRR_TYP"/>
    <property type="match status" value="8"/>
</dbReference>
<feature type="compositionally biased region" description="Low complexity" evidence="3">
    <location>
        <begin position="208"/>
        <end position="225"/>
    </location>
</feature>
<reference evidence="4 5" key="1">
    <citation type="submission" date="2017-07" db="EMBL/GenBank/DDBJ databases">
        <title>Genome sequence of the Sordaria macrospora wild type strain R19027.</title>
        <authorList>
            <person name="Nowrousian M."/>
            <person name="Teichert I."/>
            <person name="Kueck U."/>
        </authorList>
    </citation>
    <scope>NUCLEOTIDE SEQUENCE [LARGE SCALE GENOMIC DNA]</scope>
    <source>
        <strain evidence="4 5">R19027</strain>
        <tissue evidence="4">Mycelium</tissue>
    </source>
</reference>
<feature type="region of interest" description="Disordered" evidence="3">
    <location>
        <begin position="401"/>
        <end position="476"/>
    </location>
</feature>
<dbReference type="InterPro" id="IPR001611">
    <property type="entry name" value="Leu-rich_rpt"/>
</dbReference>
<keyword evidence="1" id="KW-0433">Leucine-rich repeat</keyword>
<feature type="compositionally biased region" description="Basic and acidic residues" evidence="3">
    <location>
        <begin position="1236"/>
        <end position="1245"/>
    </location>
</feature>
<dbReference type="Pfam" id="PF13855">
    <property type="entry name" value="LRR_8"/>
    <property type="match status" value="1"/>
</dbReference>
<feature type="region of interest" description="Disordered" evidence="3">
    <location>
        <begin position="2117"/>
        <end position="2176"/>
    </location>
</feature>
<feature type="region of interest" description="Disordered" evidence="3">
    <location>
        <begin position="1307"/>
        <end position="1421"/>
    </location>
</feature>
<evidence type="ECO:0000256" key="1">
    <source>
        <dbReference type="ARBA" id="ARBA00022614"/>
    </source>
</evidence>
<gene>
    <name evidence="4" type="ORF">SMACR_07785</name>
</gene>
<feature type="compositionally biased region" description="Basic and acidic residues" evidence="3">
    <location>
        <begin position="1263"/>
        <end position="1275"/>
    </location>
</feature>
<dbReference type="OMA" id="ATSWGTD"/>
<evidence type="ECO:0000256" key="3">
    <source>
        <dbReference type="SAM" id="MobiDB-lite"/>
    </source>
</evidence>
<feature type="compositionally biased region" description="Polar residues" evidence="3">
    <location>
        <begin position="1079"/>
        <end position="1095"/>
    </location>
</feature>
<dbReference type="PROSITE" id="PS51450">
    <property type="entry name" value="LRR"/>
    <property type="match status" value="4"/>
</dbReference>
<dbReference type="SMART" id="SM00365">
    <property type="entry name" value="LRR_SD22"/>
    <property type="match status" value="4"/>
</dbReference>
<dbReference type="GO" id="GO:0031028">
    <property type="term" value="P:septation initiation signaling"/>
    <property type="evidence" value="ECO:0007669"/>
    <property type="project" value="TreeGrafter"/>
</dbReference>
<dbReference type="SMART" id="SM00364">
    <property type="entry name" value="LRR_BAC"/>
    <property type="match status" value="7"/>
</dbReference>
<dbReference type="GO" id="GO:0061499">
    <property type="term" value="C:outer plaque of mitotic spindle pole body"/>
    <property type="evidence" value="ECO:0007669"/>
    <property type="project" value="TreeGrafter"/>
</dbReference>
<feature type="compositionally biased region" description="Acidic residues" evidence="3">
    <location>
        <begin position="697"/>
        <end position="708"/>
    </location>
</feature>
<feature type="region of interest" description="Disordered" evidence="3">
    <location>
        <begin position="1"/>
        <end position="120"/>
    </location>
</feature>
<feature type="compositionally biased region" description="Polar residues" evidence="3">
    <location>
        <begin position="16"/>
        <end position="28"/>
    </location>
</feature>
<feature type="region of interest" description="Disordered" evidence="3">
    <location>
        <begin position="658"/>
        <end position="913"/>
    </location>
</feature>
<feature type="compositionally biased region" description="Basic and acidic residues" evidence="3">
    <location>
        <begin position="758"/>
        <end position="768"/>
    </location>
</feature>
<sequence length="2259" mass="248057">MGHAWLDSLSEDWPSQPGSIASNASQFANKLDSHQRSQSQSQSISRPSTAAHSRNLSQAGSSTSQSRKPPKTPPSRIPRPNSNRTSANNSILHHDRVNSNTASNAASRRGSTKSLGDRVRDRQRVIDARSRTVSMAESLQSGDSVIHNTVNRNEVNGSPGRKQDTPEWKRRLVYRELDYGEAPDLFTSAGAILESIFKPPPPPPPPAASNSNMAGNNTNANARNGRGFESQYESQAESHVEITLPSSPPFLGRERDPSTVEIHVEESLQSLPPIPKEPEEEEIEEEQQEEQQRRKIPEIRYRRATDSSDPSQGSESSFRASTTTRQQTYSKVRSRTPSTSASSHLGNLSAGSRQASGQSVLRHEDFSPILLTMHDTGEGNSSFVPEISPDELRYRLETLRKNQLRMARTGRSDSGGSVSGKSESGKSGAEAAETGGSSRSDDKVGDTNNTSKDYEKLGSYINVRRGGRSADGSFQNHMLSSALNDISELNPEESLQASTPKRFPSVKVEHWDDYEHVPAQASGNISDEISPRSRPAFPRIPNLSAATKRVSSSQQGAGSPLKLFQPYDTFTSEILQRRLSQYHNDTPGEQASSGQQTGDESPVNISYMDSGGYLSPPKTHTRRGQETGQRKASVAVNQFGAGVLDGYEFQDEFSYQSVGASGVEGDKENQGPNDDSLPGPRIPVFDFSCPSSRSDADADEEDDDEDADASNSSVRRKRQRPVDSGSSKRHSKTGSSSAHKKRHAFTHIPATFATPSKRRTDPAPEFKRPRTSPSKDPTPKRRRTLHESDIEFGLEDLSPSPETQSMKLSYQQIQATIEKRCKEVHAEKRREQIEPGTPSGKDVPRPRTPTPLQRSSLQKEGKKGRPPLTELITKSSSRPTRPSSKASSKGRTSKKHGAPGSAMNTDRKPSIKTEDFLIEANKIMAMIRKNAASGLTSVEESDEYDSRHDADGESSYEESTQESFLRPPSREGRPPLTRMSTKQEDPVLAERLKQYEEASDMGDIMGSSLRSAALHRQGFGTVRQDEKHHASKKGGPILPDFREDGVISDPPNIRISWNPALKTKLSHENVEDGRHTQSESDNYTGRSSHTTSSKGSDTRKTIAPESVLHLIPDRVGNMVLDRERNVWVRKRPSNAFMGSRQNSFIASEVSEDDPFADIPDLTVDIMEELEKLRLTTNQRGQEHDEHEQDDLDSDQPSDVAAPFGDDDFLNSEPQWQPTGSRRDSDTSNPGQKNKPTKTDDQRGDAKPSLQSQNTGTGTSTGVDVEHEIGIHEDRVSNTPQAARRRHLTISFSSPIASIIQDIQDVADDVDSDADPPSALGLTGVEGNNNQQRNKKRSLPPLPPRGYTKQQQQQQPQQPQPRGRRAVSISASKLRNEVASGSASRSRSRSRGPQRHLSVQGQTYMARPVSRIDEHDEESSNANKNSLRFLGLGQPSLLSPQPQGMELSIVAAETSMVNQEEPEEQLHNSISFLVATPAHHLRPCSMSGNDPAHIISQYVGTFSLSPLADFTIHPPEESTLALEASYVIGNHHLVTGDHHSRGRSMSMSTRDLVAKLTEVEPFEPYWEDMRNLCLAHKRLESLHALDEFCGRLESLDASHNEIRNLTGAPATTRFLKMTNNQLSSLTAWGHLINLQELRVDNNRLESLEGIKFHDGLQVLRARGNYIEEVDFDGARLVHLTELDLRGNRIKRVVNLDQLPVLSSLNLEGNQIEVFEVGSPAALTSGPDSPTSEHGQAVSSLRYLHLNDNSLSHLSIHHLPHLRLLHADRNRLVRIHGFSRARHLDSLSLREQQGPEPLDLDHLLSRAYEVRKLFLSGNYLGTTTNPKGIEESGFNPPIDMLNLQLLELANCGLTKLPVDVGQMMPNLRVLNLNMNALEDLAPLRYVPRLKRLFVSGNRIRDLSSLVQVLANFSCLTAVDLRGNGLVMGFYSPVQELCKGGAGFGKQNKTTDVGEDAQKEKEAADGQGQEDHETKDQWTLSPQTPASDRAYSSRLDLQTKMRRRVYDHLLAEKCSRLKKVDGLPFDRDQVLSLRDEVWKALMGRGVFSVPGGRNQTPAAAAPAITVSGHGNGNGLLNGNGVQGQMNGVSMPNVPGMPGLPTGASSFGSAVGFGFGSPTTVVGSDAEGPGSRRQSMSPVAGRVNDHAQQHQMHQMQNGSPLNGRGRGTNGNGINGTSGSNGVLREVDINANGGVLGGGHGVNGCPPPPPPNHNLARSGMGMGHTQMSGMGMNQRERERDMEERVRQMQREREERWLAEDSFAG</sequence>
<feature type="region of interest" description="Disordered" evidence="3">
    <location>
        <begin position="933"/>
        <end position="988"/>
    </location>
</feature>
<feature type="compositionally biased region" description="Low complexity" evidence="3">
    <location>
        <begin position="307"/>
        <end position="317"/>
    </location>
</feature>
<feature type="compositionally biased region" description="Polar residues" evidence="3">
    <location>
        <begin position="568"/>
        <end position="599"/>
    </location>
</feature>
<dbReference type="Gene3D" id="3.80.10.10">
    <property type="entry name" value="Ribonuclease Inhibitor"/>
    <property type="match status" value="3"/>
</dbReference>
<feature type="compositionally biased region" description="Basic and acidic residues" evidence="3">
    <location>
        <begin position="252"/>
        <end position="266"/>
    </location>
</feature>
<dbReference type="VEuPathDB" id="FungiDB:SMAC_07785"/>
<dbReference type="EMBL" id="NMPR01000109">
    <property type="protein sequence ID" value="KAA8630276.1"/>
    <property type="molecule type" value="Genomic_DNA"/>
</dbReference>
<feature type="compositionally biased region" description="Basic and acidic residues" evidence="3">
    <location>
        <begin position="2229"/>
        <end position="2253"/>
    </location>
</feature>
<dbReference type="InterPro" id="IPR003591">
    <property type="entry name" value="Leu-rich_rpt_typical-subtyp"/>
</dbReference>
<feature type="region of interest" description="Disordered" evidence="3">
    <location>
        <begin position="2216"/>
        <end position="2259"/>
    </location>
</feature>